<name>A0A917XZ89_9BACI</name>
<evidence type="ECO:0000313" key="2">
    <source>
        <dbReference type="Proteomes" id="UP000624041"/>
    </source>
</evidence>
<proteinExistence type="predicted"/>
<dbReference type="PANTHER" id="PTHR40590">
    <property type="entry name" value="CYTOPLASMIC PROTEIN-RELATED"/>
    <property type="match status" value="1"/>
</dbReference>
<dbReference type="Pfam" id="PF01963">
    <property type="entry name" value="TraB_PrgY_gumN"/>
    <property type="match status" value="1"/>
</dbReference>
<organism evidence="1 2">
    <name type="scientific">Oceanobacillus indicireducens</name>
    <dbReference type="NCBI Taxonomy" id="1004261"/>
    <lineage>
        <taxon>Bacteria</taxon>
        <taxon>Bacillati</taxon>
        <taxon>Bacillota</taxon>
        <taxon>Bacilli</taxon>
        <taxon>Bacillales</taxon>
        <taxon>Bacillaceae</taxon>
        <taxon>Oceanobacillus</taxon>
    </lineage>
</organism>
<dbReference type="Proteomes" id="UP000624041">
    <property type="component" value="Unassembled WGS sequence"/>
</dbReference>
<sequence>MRKILLTLIVMVTVLFGCQSNTSEERNDGGFLWKVENEDTTVYLQGTIHVGNEDFYPLNKRIEDAYEESDVVLPEIDLNEVDPSISQTLMMELAMYEDGQTIADDLTEDTYADLEEILQENGMSIEMVQQFRPWFMEMLLMEFALEETEYSAEYAVDQYFLDRAAEDGKEIRELESFEEQLLMLSGFSDELQLEMLENAILNYDDMAEELDEITAHWLSGATEELSGTTDVEETFEGYEEYMEEMNTNRNIGMADTILELLEEDSGETYFVFVGAMHMVEEPSIVSLIEDDGYEVEHIY</sequence>
<dbReference type="PANTHER" id="PTHR40590:SF1">
    <property type="entry name" value="CYTOPLASMIC PROTEIN"/>
    <property type="match status" value="1"/>
</dbReference>
<dbReference type="AlphaFoldDB" id="A0A917XZ89"/>
<dbReference type="InterPro" id="IPR047111">
    <property type="entry name" value="YbaP-like"/>
</dbReference>
<comment type="caution">
    <text evidence="1">The sequence shown here is derived from an EMBL/GenBank/DDBJ whole genome shotgun (WGS) entry which is preliminary data.</text>
</comment>
<reference evidence="1" key="2">
    <citation type="submission" date="2020-09" db="EMBL/GenBank/DDBJ databases">
        <authorList>
            <person name="Sun Q."/>
            <person name="Ohkuma M."/>
        </authorList>
    </citation>
    <scope>NUCLEOTIDE SEQUENCE</scope>
    <source>
        <strain evidence="1">JCM 17251</strain>
    </source>
</reference>
<reference evidence="1" key="1">
    <citation type="journal article" date="2014" name="Int. J. Syst. Evol. Microbiol.">
        <title>Complete genome sequence of Corynebacterium casei LMG S-19264T (=DSM 44701T), isolated from a smear-ripened cheese.</title>
        <authorList>
            <consortium name="US DOE Joint Genome Institute (JGI-PGF)"/>
            <person name="Walter F."/>
            <person name="Albersmeier A."/>
            <person name="Kalinowski J."/>
            <person name="Ruckert C."/>
        </authorList>
    </citation>
    <scope>NUCLEOTIDE SEQUENCE</scope>
    <source>
        <strain evidence="1">JCM 17251</strain>
    </source>
</reference>
<evidence type="ECO:0008006" key="3">
    <source>
        <dbReference type="Google" id="ProtNLM"/>
    </source>
</evidence>
<protein>
    <recommendedName>
        <fullName evidence="3">TraB/GumN family protein</fullName>
    </recommendedName>
</protein>
<dbReference type="EMBL" id="BMOS01000011">
    <property type="protein sequence ID" value="GGN57913.1"/>
    <property type="molecule type" value="Genomic_DNA"/>
</dbReference>
<evidence type="ECO:0000313" key="1">
    <source>
        <dbReference type="EMBL" id="GGN57913.1"/>
    </source>
</evidence>
<dbReference type="RefSeq" id="WP_188856990.1">
    <property type="nucleotide sequence ID" value="NZ_BMOS01000011.1"/>
</dbReference>
<dbReference type="InterPro" id="IPR002816">
    <property type="entry name" value="TraB/PrgY/GumN_fam"/>
</dbReference>
<keyword evidence="2" id="KW-1185">Reference proteome</keyword>
<gene>
    <name evidence="1" type="ORF">GCM10007971_19420</name>
</gene>
<dbReference type="CDD" id="cd14789">
    <property type="entry name" value="Tiki"/>
    <property type="match status" value="1"/>
</dbReference>
<accession>A0A917XZ89</accession>
<dbReference type="PROSITE" id="PS51257">
    <property type="entry name" value="PROKAR_LIPOPROTEIN"/>
    <property type="match status" value="1"/>
</dbReference>